<feature type="compositionally biased region" description="Basic and acidic residues" evidence="1">
    <location>
        <begin position="146"/>
        <end position="205"/>
    </location>
</feature>
<feature type="region of interest" description="Disordered" evidence="1">
    <location>
        <begin position="105"/>
        <end position="344"/>
    </location>
</feature>
<keyword evidence="3" id="KW-1185">Reference proteome</keyword>
<protein>
    <submittedName>
        <fullName evidence="2">Uncharacterized protein</fullName>
    </submittedName>
</protein>
<dbReference type="Proteomes" id="UP000250266">
    <property type="component" value="Unassembled WGS sequence"/>
</dbReference>
<accession>A0A8E2E6H6</accession>
<feature type="compositionally biased region" description="Low complexity" evidence="1">
    <location>
        <begin position="17"/>
        <end position="30"/>
    </location>
</feature>
<feature type="compositionally biased region" description="Basic and acidic residues" evidence="1">
    <location>
        <begin position="314"/>
        <end position="328"/>
    </location>
</feature>
<feature type="region of interest" description="Disordered" evidence="1">
    <location>
        <begin position="1"/>
        <end position="89"/>
    </location>
</feature>
<evidence type="ECO:0000313" key="2">
    <source>
        <dbReference type="EMBL" id="OCK78301.1"/>
    </source>
</evidence>
<feature type="compositionally biased region" description="Basic and acidic residues" evidence="1">
    <location>
        <begin position="106"/>
        <end position="132"/>
    </location>
</feature>
<sequence length="629" mass="68576">MSFLERLSGHRRLHPRSNNGGTSQSSSNASKPALGAQSPRERKKTVVASTEPFYASGHSVPIPVPTKYLTAPPPAARQRKPSKLVSSLPSAKLPPVLTKVELAFDYDGKHGRGEGRLSYERGGNAEEWKRSLSGEAGGLKAPRKTYSRESSQEEQREPLRRFVVDDAWRRDKVDVSERRDGGDGRERSEERNGTVKVVVSKEIDGAARNGAVNDGVEAGSEEPDAEESNSSEQESKTDAQEPKTAGDQDADKLDAASRLDVWASLAVEAGPTSPPIGKSRRTPSHSSEGGEASSWAHGGETDDETWDQISAESRPYHASEEDKLHGENCRVSTTTASGRDGFSLPSPNQSNSFHAFEAGAALRGNSPHVHRTFPPPPSPSLSLSSSATSIIYTRPSAPQCTHCPAHCPSLNPSPPIPALPTLSAHLKHLTLRVVLTRVSMLVSSEPTRALSTVLYTALPIARQLGWRPLEGRCWYWAGRAEAGRGDWVAAREALEKSLECGVENLEESMRGGREGRDVIAVFEVVRRKERREEVADDIRVREDMVPGLLSPVTGMGISRGEIEEVRERLEDARAEGLYKIGLSKRNSRNTKGEGGEEVVIDEGSEMVMKQLEDLDKMTKIWQRSIGSRG</sequence>
<evidence type="ECO:0000256" key="1">
    <source>
        <dbReference type="SAM" id="MobiDB-lite"/>
    </source>
</evidence>
<dbReference type="AlphaFoldDB" id="A0A8E2E6H6"/>
<dbReference type="OrthoDB" id="3801492at2759"/>
<organism evidence="2 3">
    <name type="scientific">Lepidopterella palustris CBS 459.81</name>
    <dbReference type="NCBI Taxonomy" id="1314670"/>
    <lineage>
        <taxon>Eukaryota</taxon>
        <taxon>Fungi</taxon>
        <taxon>Dikarya</taxon>
        <taxon>Ascomycota</taxon>
        <taxon>Pezizomycotina</taxon>
        <taxon>Dothideomycetes</taxon>
        <taxon>Pleosporomycetidae</taxon>
        <taxon>Mytilinidiales</taxon>
        <taxon>Argynnaceae</taxon>
        <taxon>Lepidopterella</taxon>
    </lineage>
</organism>
<feature type="compositionally biased region" description="Acidic residues" evidence="1">
    <location>
        <begin position="219"/>
        <end position="229"/>
    </location>
</feature>
<gene>
    <name evidence="2" type="ORF">K432DRAFT_427370</name>
</gene>
<evidence type="ECO:0000313" key="3">
    <source>
        <dbReference type="Proteomes" id="UP000250266"/>
    </source>
</evidence>
<proteinExistence type="predicted"/>
<feature type="compositionally biased region" description="Basic and acidic residues" evidence="1">
    <location>
        <begin position="233"/>
        <end position="257"/>
    </location>
</feature>
<dbReference type="EMBL" id="KV745068">
    <property type="protein sequence ID" value="OCK78301.1"/>
    <property type="molecule type" value="Genomic_DNA"/>
</dbReference>
<reference evidence="2 3" key="1">
    <citation type="journal article" date="2016" name="Nat. Commun.">
        <title>Ectomycorrhizal ecology is imprinted in the genome of the dominant symbiotic fungus Cenococcum geophilum.</title>
        <authorList>
            <consortium name="DOE Joint Genome Institute"/>
            <person name="Peter M."/>
            <person name="Kohler A."/>
            <person name="Ohm R.A."/>
            <person name="Kuo A."/>
            <person name="Krutzmann J."/>
            <person name="Morin E."/>
            <person name="Arend M."/>
            <person name="Barry K.W."/>
            <person name="Binder M."/>
            <person name="Choi C."/>
            <person name="Clum A."/>
            <person name="Copeland A."/>
            <person name="Grisel N."/>
            <person name="Haridas S."/>
            <person name="Kipfer T."/>
            <person name="LaButti K."/>
            <person name="Lindquist E."/>
            <person name="Lipzen A."/>
            <person name="Maire R."/>
            <person name="Meier B."/>
            <person name="Mihaltcheva S."/>
            <person name="Molinier V."/>
            <person name="Murat C."/>
            <person name="Poggeler S."/>
            <person name="Quandt C.A."/>
            <person name="Sperisen C."/>
            <person name="Tritt A."/>
            <person name="Tisserant E."/>
            <person name="Crous P.W."/>
            <person name="Henrissat B."/>
            <person name="Nehls U."/>
            <person name="Egli S."/>
            <person name="Spatafora J.W."/>
            <person name="Grigoriev I.V."/>
            <person name="Martin F.M."/>
        </authorList>
    </citation>
    <scope>NUCLEOTIDE SEQUENCE [LARGE SCALE GENOMIC DNA]</scope>
    <source>
        <strain evidence="2 3">CBS 459.81</strain>
    </source>
</reference>
<name>A0A8E2E6H6_9PEZI</name>